<protein>
    <submittedName>
        <fullName evidence="2">Phasin family protein</fullName>
    </submittedName>
</protein>
<keyword evidence="3" id="KW-1185">Reference proteome</keyword>
<dbReference type="InterPro" id="IPR018968">
    <property type="entry name" value="Phasin"/>
</dbReference>
<dbReference type="EMBL" id="JAIRBM010000007">
    <property type="protein sequence ID" value="MBZ6076837.1"/>
    <property type="molecule type" value="Genomic_DNA"/>
</dbReference>
<gene>
    <name evidence="2" type="ORF">K9B37_11180</name>
</gene>
<dbReference type="Pfam" id="PF09361">
    <property type="entry name" value="Phasin_2"/>
    <property type="match status" value="1"/>
</dbReference>
<dbReference type="RefSeq" id="WP_224313160.1">
    <property type="nucleotide sequence ID" value="NZ_JAIRBM010000007.1"/>
</dbReference>
<feature type="domain" description="Phasin" evidence="1">
    <location>
        <begin position="7"/>
        <end position="102"/>
    </location>
</feature>
<name>A0ABS7VP84_9HYPH</name>
<proteinExistence type="predicted"/>
<evidence type="ECO:0000313" key="2">
    <source>
        <dbReference type="EMBL" id="MBZ6076837.1"/>
    </source>
</evidence>
<organism evidence="2 3">
    <name type="scientific">Microvirga puerhi</name>
    <dbReference type="NCBI Taxonomy" id="2876078"/>
    <lineage>
        <taxon>Bacteria</taxon>
        <taxon>Pseudomonadati</taxon>
        <taxon>Pseudomonadota</taxon>
        <taxon>Alphaproteobacteria</taxon>
        <taxon>Hyphomicrobiales</taxon>
        <taxon>Methylobacteriaceae</taxon>
        <taxon>Microvirga</taxon>
    </lineage>
</organism>
<reference evidence="2 3" key="1">
    <citation type="submission" date="2021-09" db="EMBL/GenBank/DDBJ databases">
        <title>The complete genome sequence of a new microorganism.</title>
        <authorList>
            <person name="Zi Z."/>
        </authorList>
    </citation>
    <scope>NUCLEOTIDE SEQUENCE [LARGE SCALE GENOMIC DNA]</scope>
    <source>
        <strain evidence="2 3">WGZ8</strain>
    </source>
</reference>
<sequence>MIQPFDQLQKFSQDHFDATVKVMGTLSRGAQALAADSAEYAKTSFEHGSSALEQLMGARTLDKAVEIQADFVRKSYDGLVSHTAKVGEFYSALATEAFKPYEGLVPKAI</sequence>
<comment type="caution">
    <text evidence="2">The sequence shown here is derived from an EMBL/GenBank/DDBJ whole genome shotgun (WGS) entry which is preliminary data.</text>
</comment>
<dbReference type="Proteomes" id="UP000704176">
    <property type="component" value="Unassembled WGS sequence"/>
</dbReference>
<evidence type="ECO:0000259" key="1">
    <source>
        <dbReference type="Pfam" id="PF09361"/>
    </source>
</evidence>
<accession>A0ABS7VP84</accession>
<evidence type="ECO:0000313" key="3">
    <source>
        <dbReference type="Proteomes" id="UP000704176"/>
    </source>
</evidence>